<proteinExistence type="predicted"/>
<gene>
    <name evidence="2" type="ORF">DM02DRAFT_349305</name>
</gene>
<keyword evidence="3" id="KW-1185">Reference proteome</keyword>
<sequence length="71" mass="8279">MYNTQSKAILVDRQPVFGLRLNDRDRYLWIDVICINQADKEEQSRELQSLEVEVLVVFPGTVGFPARREGR</sequence>
<feature type="domain" description="Heterokaryon incompatibility" evidence="1">
    <location>
        <begin position="23"/>
        <end position="50"/>
    </location>
</feature>
<dbReference type="AlphaFoldDB" id="A0A2V1D023"/>
<accession>A0A2V1D023</accession>
<evidence type="ECO:0000313" key="2">
    <source>
        <dbReference type="EMBL" id="PVH91345.1"/>
    </source>
</evidence>
<evidence type="ECO:0000313" key="3">
    <source>
        <dbReference type="Proteomes" id="UP000244855"/>
    </source>
</evidence>
<dbReference type="InterPro" id="IPR010730">
    <property type="entry name" value="HET"/>
</dbReference>
<reference evidence="2 3" key="1">
    <citation type="journal article" date="2018" name="Sci. Rep.">
        <title>Comparative genomics provides insights into the lifestyle and reveals functional heterogeneity of dark septate endophytic fungi.</title>
        <authorList>
            <person name="Knapp D.G."/>
            <person name="Nemeth J.B."/>
            <person name="Barry K."/>
            <person name="Hainaut M."/>
            <person name="Henrissat B."/>
            <person name="Johnson J."/>
            <person name="Kuo A."/>
            <person name="Lim J.H.P."/>
            <person name="Lipzen A."/>
            <person name="Nolan M."/>
            <person name="Ohm R.A."/>
            <person name="Tamas L."/>
            <person name="Grigoriev I.V."/>
            <person name="Spatafora J.W."/>
            <person name="Nagy L.G."/>
            <person name="Kovacs G.M."/>
        </authorList>
    </citation>
    <scope>NUCLEOTIDE SEQUENCE [LARGE SCALE GENOMIC DNA]</scope>
    <source>
        <strain evidence="2 3">DSE2036</strain>
    </source>
</reference>
<dbReference type="Pfam" id="PF06985">
    <property type="entry name" value="HET"/>
    <property type="match status" value="1"/>
</dbReference>
<dbReference type="Proteomes" id="UP000244855">
    <property type="component" value="Unassembled WGS sequence"/>
</dbReference>
<evidence type="ECO:0000259" key="1">
    <source>
        <dbReference type="Pfam" id="PF06985"/>
    </source>
</evidence>
<organism evidence="2 3">
    <name type="scientific">Periconia macrospinosa</name>
    <dbReference type="NCBI Taxonomy" id="97972"/>
    <lineage>
        <taxon>Eukaryota</taxon>
        <taxon>Fungi</taxon>
        <taxon>Dikarya</taxon>
        <taxon>Ascomycota</taxon>
        <taxon>Pezizomycotina</taxon>
        <taxon>Dothideomycetes</taxon>
        <taxon>Pleosporomycetidae</taxon>
        <taxon>Pleosporales</taxon>
        <taxon>Massarineae</taxon>
        <taxon>Periconiaceae</taxon>
        <taxon>Periconia</taxon>
    </lineage>
</organism>
<protein>
    <recommendedName>
        <fullName evidence="1">Heterokaryon incompatibility domain-containing protein</fullName>
    </recommendedName>
</protein>
<dbReference type="EMBL" id="KZ805889">
    <property type="protein sequence ID" value="PVH91345.1"/>
    <property type="molecule type" value="Genomic_DNA"/>
</dbReference>
<name>A0A2V1D023_9PLEO</name>
<dbReference type="OrthoDB" id="3553147at2759"/>